<comment type="caution">
    <text evidence="2">The sequence shown here is derived from an EMBL/GenBank/DDBJ whole genome shotgun (WGS) entry which is preliminary data.</text>
</comment>
<dbReference type="Pfam" id="PF00535">
    <property type="entry name" value="Glycos_transf_2"/>
    <property type="match status" value="1"/>
</dbReference>
<dbReference type="SUPFAM" id="SSF53448">
    <property type="entry name" value="Nucleotide-diphospho-sugar transferases"/>
    <property type="match status" value="1"/>
</dbReference>
<dbReference type="AlphaFoldDB" id="A0A8T7M071"/>
<proteinExistence type="predicted"/>
<evidence type="ECO:0000259" key="1">
    <source>
        <dbReference type="Pfam" id="PF00535"/>
    </source>
</evidence>
<sequence>MFLSVIIPVYNEKDTIREIVKRVEAVSIRKEIIITDDCSTDGTRNILKEMEREYTAHLESDPNNRVRFLYHDKNMGKGAALRTGFSNIATESTVVVVQDADLEYDPNDYEALLKPIADGYADVVYGSRFKGPGRAFMFWHMVANKLLTLLTNILYNTILTDMETCYKMFRSDVIRGVNLRANRFDFEPEITAKILKQKLKVYEVPIHYYGRDYAEGKKIGLKDAFEAVFALIKYRFKD</sequence>
<dbReference type="PANTHER" id="PTHR48090">
    <property type="entry name" value="UNDECAPRENYL-PHOSPHATE 4-DEOXY-4-FORMAMIDO-L-ARABINOSE TRANSFERASE-RELATED"/>
    <property type="match status" value="1"/>
</dbReference>
<protein>
    <submittedName>
        <fullName evidence="2">Glycosyltransferase family 2 protein</fullName>
    </submittedName>
</protein>
<dbReference type="CDD" id="cd04179">
    <property type="entry name" value="DPM_DPG-synthase_like"/>
    <property type="match status" value="1"/>
</dbReference>
<dbReference type="InterPro" id="IPR050256">
    <property type="entry name" value="Glycosyltransferase_2"/>
</dbReference>
<dbReference type="InterPro" id="IPR001173">
    <property type="entry name" value="Glyco_trans_2-like"/>
</dbReference>
<accession>A0A8T7M071</accession>
<gene>
    <name evidence="2" type="ORF">HXX08_02365</name>
</gene>
<evidence type="ECO:0000313" key="3">
    <source>
        <dbReference type="Proteomes" id="UP000521676"/>
    </source>
</evidence>
<feature type="domain" description="Glycosyltransferase 2-like" evidence="1">
    <location>
        <begin position="4"/>
        <end position="174"/>
    </location>
</feature>
<organism evidence="2 3">
    <name type="scientific">Candidatus Chlorohelix allophototropha</name>
    <dbReference type="NCBI Taxonomy" id="3003348"/>
    <lineage>
        <taxon>Bacteria</taxon>
        <taxon>Bacillati</taxon>
        <taxon>Chloroflexota</taxon>
        <taxon>Chloroflexia</taxon>
        <taxon>Candidatus Chloroheliales</taxon>
        <taxon>Candidatus Chloroheliaceae</taxon>
        <taxon>Candidatus Chlorohelix</taxon>
    </lineage>
</organism>
<dbReference type="Proteomes" id="UP000521676">
    <property type="component" value="Unassembled WGS sequence"/>
</dbReference>
<evidence type="ECO:0000313" key="2">
    <source>
        <dbReference type="EMBL" id="NWJ44701.1"/>
    </source>
</evidence>
<dbReference type="InterPro" id="IPR029044">
    <property type="entry name" value="Nucleotide-diphossugar_trans"/>
</dbReference>
<dbReference type="Gene3D" id="3.90.550.10">
    <property type="entry name" value="Spore Coat Polysaccharide Biosynthesis Protein SpsA, Chain A"/>
    <property type="match status" value="1"/>
</dbReference>
<name>A0A8T7M071_9CHLR</name>
<dbReference type="PANTHER" id="PTHR48090:SF7">
    <property type="entry name" value="RFBJ PROTEIN"/>
    <property type="match status" value="1"/>
</dbReference>
<dbReference type="EMBL" id="JACATZ010000001">
    <property type="protein sequence ID" value="NWJ44701.1"/>
    <property type="molecule type" value="Genomic_DNA"/>
</dbReference>
<reference evidence="2 3" key="1">
    <citation type="submission" date="2020-06" db="EMBL/GenBank/DDBJ databases">
        <title>Anoxygenic phototrophic Chloroflexota member uses a Type I reaction center.</title>
        <authorList>
            <person name="Tsuji J.M."/>
            <person name="Shaw N.A."/>
            <person name="Nagashima S."/>
            <person name="Venkiteswaran J."/>
            <person name="Schiff S.L."/>
            <person name="Hanada S."/>
            <person name="Tank M."/>
            <person name="Neufeld J.D."/>
        </authorList>
    </citation>
    <scope>NUCLEOTIDE SEQUENCE [LARGE SCALE GENOMIC DNA]</scope>
    <source>
        <strain evidence="2">L227-S17</strain>
    </source>
</reference>